<sequence length="67" mass="7356">MDEDKANFVCLMCGEPFKKSFVKLIDEHMGSLNSVSPCCATNYVAAWAYCLVVPFESMQPVSEGEGT</sequence>
<gene>
    <name evidence="1" type="ORF">LCGC14_0451170</name>
</gene>
<dbReference type="EMBL" id="LAZR01000448">
    <property type="protein sequence ID" value="KKN68481.1"/>
    <property type="molecule type" value="Genomic_DNA"/>
</dbReference>
<proteinExistence type="predicted"/>
<name>A0A0F9V4M8_9ZZZZ</name>
<organism evidence="1">
    <name type="scientific">marine sediment metagenome</name>
    <dbReference type="NCBI Taxonomy" id="412755"/>
    <lineage>
        <taxon>unclassified sequences</taxon>
        <taxon>metagenomes</taxon>
        <taxon>ecological metagenomes</taxon>
    </lineage>
</organism>
<evidence type="ECO:0000313" key="1">
    <source>
        <dbReference type="EMBL" id="KKN68481.1"/>
    </source>
</evidence>
<comment type="caution">
    <text evidence="1">The sequence shown here is derived from an EMBL/GenBank/DDBJ whole genome shotgun (WGS) entry which is preliminary data.</text>
</comment>
<reference evidence="1" key="1">
    <citation type="journal article" date="2015" name="Nature">
        <title>Complex archaea that bridge the gap between prokaryotes and eukaryotes.</title>
        <authorList>
            <person name="Spang A."/>
            <person name="Saw J.H."/>
            <person name="Jorgensen S.L."/>
            <person name="Zaremba-Niedzwiedzka K."/>
            <person name="Martijn J."/>
            <person name="Lind A.E."/>
            <person name="van Eijk R."/>
            <person name="Schleper C."/>
            <person name="Guy L."/>
            <person name="Ettema T.J."/>
        </authorList>
    </citation>
    <scope>NUCLEOTIDE SEQUENCE</scope>
</reference>
<dbReference type="AlphaFoldDB" id="A0A0F9V4M8"/>
<accession>A0A0F9V4M8</accession>
<protein>
    <submittedName>
        <fullName evidence="1">Uncharacterized protein</fullName>
    </submittedName>
</protein>